<sequence>MDKKQREEWFEMFGQAFREVMIPVLQDLKEELTNKIEEETERIEDKLDKHTDRMDRHGKKLEDLDERVTVLETAKS</sequence>
<keyword evidence="1" id="KW-0175">Coiled coil</keyword>
<gene>
    <name evidence="2" type="ORF">A3F61_02350</name>
</gene>
<proteinExistence type="predicted"/>
<organism evidence="2 3">
    <name type="scientific">Candidatus Blackburnbacteria bacterium RIFCSPHIGHO2_12_FULL_41_13b</name>
    <dbReference type="NCBI Taxonomy" id="1797517"/>
    <lineage>
        <taxon>Bacteria</taxon>
        <taxon>Candidatus Blackburniibacteriota</taxon>
    </lineage>
</organism>
<evidence type="ECO:0000256" key="1">
    <source>
        <dbReference type="SAM" id="Coils"/>
    </source>
</evidence>
<accession>A0A1G1V5R1</accession>
<name>A0A1G1V5R1_9BACT</name>
<protein>
    <submittedName>
        <fullName evidence="2">Uncharacterized protein</fullName>
    </submittedName>
</protein>
<feature type="coiled-coil region" evidence="1">
    <location>
        <begin position="22"/>
        <end position="67"/>
    </location>
</feature>
<dbReference type="AlphaFoldDB" id="A0A1G1V5R1"/>
<reference evidence="2 3" key="1">
    <citation type="journal article" date="2016" name="Nat. Commun.">
        <title>Thousands of microbial genomes shed light on interconnected biogeochemical processes in an aquifer system.</title>
        <authorList>
            <person name="Anantharaman K."/>
            <person name="Brown C.T."/>
            <person name="Hug L.A."/>
            <person name="Sharon I."/>
            <person name="Castelle C.J."/>
            <person name="Probst A.J."/>
            <person name="Thomas B.C."/>
            <person name="Singh A."/>
            <person name="Wilkins M.J."/>
            <person name="Karaoz U."/>
            <person name="Brodie E.L."/>
            <person name="Williams K.H."/>
            <person name="Hubbard S.S."/>
            <person name="Banfield J.F."/>
        </authorList>
    </citation>
    <scope>NUCLEOTIDE SEQUENCE [LARGE SCALE GENOMIC DNA]</scope>
</reference>
<evidence type="ECO:0000313" key="2">
    <source>
        <dbReference type="EMBL" id="OGY10709.1"/>
    </source>
</evidence>
<evidence type="ECO:0000313" key="3">
    <source>
        <dbReference type="Proteomes" id="UP000178272"/>
    </source>
</evidence>
<dbReference type="EMBL" id="MHCA01000051">
    <property type="protein sequence ID" value="OGY10709.1"/>
    <property type="molecule type" value="Genomic_DNA"/>
</dbReference>
<comment type="caution">
    <text evidence="2">The sequence shown here is derived from an EMBL/GenBank/DDBJ whole genome shotgun (WGS) entry which is preliminary data.</text>
</comment>
<dbReference type="Proteomes" id="UP000178272">
    <property type="component" value="Unassembled WGS sequence"/>
</dbReference>